<accession>A0ABD3FFZ3</accession>
<dbReference type="GO" id="GO:0005524">
    <property type="term" value="F:ATP binding"/>
    <property type="evidence" value="ECO:0007669"/>
    <property type="project" value="UniProtKB-KW"/>
</dbReference>
<dbReference type="PROSITE" id="PS50011">
    <property type="entry name" value="PROTEIN_KINASE_DOM"/>
    <property type="match status" value="1"/>
</dbReference>
<dbReference type="SMART" id="SM00220">
    <property type="entry name" value="S_TKc"/>
    <property type="match status" value="1"/>
</dbReference>
<proteinExistence type="predicted"/>
<evidence type="ECO:0000256" key="1">
    <source>
        <dbReference type="ARBA" id="ARBA00022741"/>
    </source>
</evidence>
<dbReference type="PROSITE" id="PS00108">
    <property type="entry name" value="PROTEIN_KINASE_ST"/>
    <property type="match status" value="1"/>
</dbReference>
<dbReference type="Pfam" id="PF00069">
    <property type="entry name" value="Pkinase"/>
    <property type="match status" value="1"/>
</dbReference>
<name>A0ABD3FFZ3_9STRA</name>
<evidence type="ECO:0000313" key="4">
    <source>
        <dbReference type="EMBL" id="KAL3665331.1"/>
    </source>
</evidence>
<dbReference type="PANTHER" id="PTHR44329:SF298">
    <property type="entry name" value="MIXED LINEAGE KINASE DOMAIN-LIKE PROTEIN"/>
    <property type="match status" value="1"/>
</dbReference>
<reference evidence="4 5" key="1">
    <citation type="submission" date="2024-09" db="EMBL/GenBank/DDBJ databases">
        <title>Genome sequencing and assembly of Phytophthora oleae, isolate VK10A, causative agent of rot of olive drupes.</title>
        <authorList>
            <person name="Conti Taguali S."/>
            <person name="Riolo M."/>
            <person name="La Spada F."/>
            <person name="Cacciola S.O."/>
            <person name="Dionisio G."/>
        </authorList>
    </citation>
    <scope>NUCLEOTIDE SEQUENCE [LARGE SCALE GENOMIC DNA]</scope>
    <source>
        <strain evidence="4 5">VK10A</strain>
    </source>
</reference>
<organism evidence="4 5">
    <name type="scientific">Phytophthora oleae</name>
    <dbReference type="NCBI Taxonomy" id="2107226"/>
    <lineage>
        <taxon>Eukaryota</taxon>
        <taxon>Sar</taxon>
        <taxon>Stramenopiles</taxon>
        <taxon>Oomycota</taxon>
        <taxon>Peronosporomycetes</taxon>
        <taxon>Peronosporales</taxon>
        <taxon>Peronosporaceae</taxon>
        <taxon>Phytophthora</taxon>
    </lineage>
</organism>
<dbReference type="AlphaFoldDB" id="A0ABD3FFZ3"/>
<evidence type="ECO:0000259" key="3">
    <source>
        <dbReference type="PROSITE" id="PS50011"/>
    </source>
</evidence>
<dbReference type="PANTHER" id="PTHR44329">
    <property type="entry name" value="SERINE/THREONINE-PROTEIN KINASE TNNI3K-RELATED"/>
    <property type="match status" value="1"/>
</dbReference>
<dbReference type="InterPro" id="IPR011009">
    <property type="entry name" value="Kinase-like_dom_sf"/>
</dbReference>
<evidence type="ECO:0000313" key="5">
    <source>
        <dbReference type="Proteomes" id="UP001632037"/>
    </source>
</evidence>
<protein>
    <recommendedName>
        <fullName evidence="3">Protein kinase domain-containing protein</fullName>
    </recommendedName>
</protein>
<dbReference type="EMBL" id="JBIMZQ010000020">
    <property type="protein sequence ID" value="KAL3665331.1"/>
    <property type="molecule type" value="Genomic_DNA"/>
</dbReference>
<dbReference type="Gene3D" id="1.10.510.10">
    <property type="entry name" value="Transferase(Phosphotransferase) domain 1"/>
    <property type="match status" value="1"/>
</dbReference>
<dbReference type="InterPro" id="IPR008271">
    <property type="entry name" value="Ser/Thr_kinase_AS"/>
</dbReference>
<sequence length="166" mass="17982">MEAKMTDGRIKLNILLGIAYSMAQLDECNVTHGDLKPQNVLITDDFHAKIADFGLATFRAKAASTPSSHKLSGSNGDGDEDKGIVGGTAAYMAPELLISSALANEKTDVYAFGVLMNEVLHEDELYSQSLRYFVGKGAYAATLYAKDGNRPQIRDKKVTPALKRII</sequence>
<keyword evidence="2" id="KW-0067">ATP-binding</keyword>
<dbReference type="InterPro" id="IPR051681">
    <property type="entry name" value="Ser/Thr_Kinases-Pseudokinases"/>
</dbReference>
<comment type="caution">
    <text evidence="4">The sequence shown here is derived from an EMBL/GenBank/DDBJ whole genome shotgun (WGS) entry which is preliminary data.</text>
</comment>
<dbReference type="SUPFAM" id="SSF56112">
    <property type="entry name" value="Protein kinase-like (PK-like)"/>
    <property type="match status" value="1"/>
</dbReference>
<dbReference type="InterPro" id="IPR000719">
    <property type="entry name" value="Prot_kinase_dom"/>
</dbReference>
<feature type="domain" description="Protein kinase" evidence="3">
    <location>
        <begin position="1"/>
        <end position="166"/>
    </location>
</feature>
<keyword evidence="1" id="KW-0547">Nucleotide-binding</keyword>
<evidence type="ECO:0000256" key="2">
    <source>
        <dbReference type="ARBA" id="ARBA00022840"/>
    </source>
</evidence>
<dbReference type="Proteomes" id="UP001632037">
    <property type="component" value="Unassembled WGS sequence"/>
</dbReference>
<gene>
    <name evidence="4" type="ORF">V7S43_009371</name>
</gene>
<keyword evidence="5" id="KW-1185">Reference proteome</keyword>